<reference evidence="1 2" key="1">
    <citation type="journal article" date="2014" name="Nature">
        <title>The genome of the recently domesticated crop plant sugar beet (Beta vulgaris).</title>
        <authorList>
            <person name="Dohm J.C."/>
            <person name="Minoche A.E."/>
            <person name="Holtgrawe D."/>
            <person name="Capella-Gutierrez S."/>
            <person name="Zakrzewski F."/>
            <person name="Tafer H."/>
            <person name="Rupp O."/>
            <person name="Sorensen T.R."/>
            <person name="Stracke R."/>
            <person name="Reinhardt R."/>
            <person name="Goesmann A."/>
            <person name="Kraft T."/>
            <person name="Schulz B."/>
            <person name="Stadler P.F."/>
            <person name="Schmidt T."/>
            <person name="Gabaldon T."/>
            <person name="Lehrach H."/>
            <person name="Weisshaar B."/>
            <person name="Himmelbauer H."/>
        </authorList>
    </citation>
    <scope>NUCLEOTIDE SEQUENCE [LARGE SCALE GENOMIC DNA]</scope>
    <source>
        <tissue evidence="1">Taproot</tissue>
    </source>
</reference>
<sequence>MLLQTVLEQFVGCSVGDEHCQNILAILIRLLSDESVYNNSLIPSVVASFTNFCPSQQLANLVQEITKRISSDLPDEKLAVLVLTLSDMARKA</sequence>
<organism evidence="1 2">
    <name type="scientific">Beta vulgaris subsp. vulgaris</name>
    <name type="common">Beet</name>
    <dbReference type="NCBI Taxonomy" id="3555"/>
    <lineage>
        <taxon>Eukaryota</taxon>
        <taxon>Viridiplantae</taxon>
        <taxon>Streptophyta</taxon>
        <taxon>Embryophyta</taxon>
        <taxon>Tracheophyta</taxon>
        <taxon>Spermatophyta</taxon>
        <taxon>Magnoliopsida</taxon>
        <taxon>eudicotyledons</taxon>
        <taxon>Gunneridae</taxon>
        <taxon>Pentapetalae</taxon>
        <taxon>Caryophyllales</taxon>
        <taxon>Chenopodiaceae</taxon>
        <taxon>Betoideae</taxon>
        <taxon>Beta</taxon>
    </lineage>
</organism>
<accession>A0A0J8B0G6</accession>
<dbReference type="Proteomes" id="UP000035740">
    <property type="component" value="Unassembled WGS sequence"/>
</dbReference>
<gene>
    <name evidence="1" type="ORF">BVRB_021030</name>
</gene>
<evidence type="ECO:0000313" key="1">
    <source>
        <dbReference type="EMBL" id="KMS94476.1"/>
    </source>
</evidence>
<name>A0A0J8B0G6_BETVV</name>
<evidence type="ECO:0000313" key="2">
    <source>
        <dbReference type="Proteomes" id="UP000035740"/>
    </source>
</evidence>
<dbReference type="AlphaFoldDB" id="A0A0J8B0G6"/>
<dbReference type="EMBL" id="KQ093117">
    <property type="protein sequence ID" value="KMS94476.1"/>
    <property type="molecule type" value="Genomic_DNA"/>
</dbReference>
<keyword evidence="2" id="KW-1185">Reference proteome</keyword>
<feature type="non-terminal residue" evidence="1">
    <location>
        <position position="92"/>
    </location>
</feature>
<protein>
    <submittedName>
        <fullName evidence="1">Uncharacterized protein</fullName>
    </submittedName>
</protein>
<proteinExistence type="predicted"/>
<dbReference type="Gramene" id="KMS94476">
    <property type="protein sequence ID" value="KMS94476"/>
    <property type="gene ID" value="BVRB_021030"/>
</dbReference>